<evidence type="ECO:0000256" key="1">
    <source>
        <dbReference type="ARBA" id="ARBA00023015"/>
    </source>
</evidence>
<feature type="domain" description="HTH araC/xylS-type" evidence="4">
    <location>
        <begin position="220"/>
        <end position="318"/>
    </location>
</feature>
<dbReference type="SMART" id="SM00342">
    <property type="entry name" value="HTH_ARAC"/>
    <property type="match status" value="1"/>
</dbReference>
<evidence type="ECO:0000256" key="2">
    <source>
        <dbReference type="ARBA" id="ARBA00023125"/>
    </source>
</evidence>
<protein>
    <submittedName>
        <fullName evidence="5">GlxA family transcriptional regulator</fullName>
    </submittedName>
</protein>
<dbReference type="Gene3D" id="3.40.50.880">
    <property type="match status" value="1"/>
</dbReference>
<dbReference type="PROSITE" id="PS01124">
    <property type="entry name" value="HTH_ARAC_FAMILY_2"/>
    <property type="match status" value="1"/>
</dbReference>
<dbReference type="InterPro" id="IPR052158">
    <property type="entry name" value="INH-QAR"/>
</dbReference>
<dbReference type="PANTHER" id="PTHR43130">
    <property type="entry name" value="ARAC-FAMILY TRANSCRIPTIONAL REGULATOR"/>
    <property type="match status" value="1"/>
</dbReference>
<dbReference type="InterPro" id="IPR020449">
    <property type="entry name" value="Tscrpt_reg_AraC-type_HTH"/>
</dbReference>
<keyword evidence="2" id="KW-0238">DNA-binding</keyword>
<keyword evidence="6" id="KW-1185">Reference proteome</keyword>
<keyword evidence="3" id="KW-0804">Transcription</keyword>
<name>A0ABW3J956_9HYPH</name>
<comment type="caution">
    <text evidence="5">The sequence shown here is derived from an EMBL/GenBank/DDBJ whole genome shotgun (WGS) entry which is preliminary data.</text>
</comment>
<accession>A0ABW3J956</accession>
<dbReference type="PROSITE" id="PS00041">
    <property type="entry name" value="HTH_ARAC_FAMILY_1"/>
    <property type="match status" value="1"/>
</dbReference>
<evidence type="ECO:0000313" key="5">
    <source>
        <dbReference type="EMBL" id="MFD0986286.1"/>
    </source>
</evidence>
<evidence type="ECO:0000313" key="6">
    <source>
        <dbReference type="Proteomes" id="UP001597102"/>
    </source>
</evidence>
<dbReference type="InterPro" id="IPR018062">
    <property type="entry name" value="HTH_AraC-typ_CS"/>
</dbReference>
<dbReference type="Proteomes" id="UP001597102">
    <property type="component" value="Unassembled WGS sequence"/>
</dbReference>
<dbReference type="CDD" id="cd03138">
    <property type="entry name" value="GATase1_AraC_2"/>
    <property type="match status" value="1"/>
</dbReference>
<dbReference type="InterPro" id="IPR029062">
    <property type="entry name" value="Class_I_gatase-like"/>
</dbReference>
<evidence type="ECO:0000259" key="4">
    <source>
        <dbReference type="PROSITE" id="PS01124"/>
    </source>
</evidence>
<dbReference type="RefSeq" id="WP_379086125.1">
    <property type="nucleotide sequence ID" value="NZ_JBHTJO010000001.1"/>
</dbReference>
<dbReference type="PRINTS" id="PR00032">
    <property type="entry name" value="HTHARAC"/>
</dbReference>
<gene>
    <name evidence="5" type="ORF">ACFQ2F_04170</name>
</gene>
<dbReference type="InterPro" id="IPR002818">
    <property type="entry name" value="DJ-1/PfpI"/>
</dbReference>
<dbReference type="Pfam" id="PF12833">
    <property type="entry name" value="HTH_18"/>
    <property type="match status" value="1"/>
</dbReference>
<proteinExistence type="predicted"/>
<dbReference type="Pfam" id="PF01965">
    <property type="entry name" value="DJ-1_PfpI"/>
    <property type="match status" value="1"/>
</dbReference>
<dbReference type="SUPFAM" id="SSF52317">
    <property type="entry name" value="Class I glutamine amidotransferase-like"/>
    <property type="match status" value="1"/>
</dbReference>
<dbReference type="InterPro" id="IPR018060">
    <property type="entry name" value="HTH_AraC"/>
</dbReference>
<dbReference type="PANTHER" id="PTHR43130:SF11">
    <property type="entry name" value="TRANSCRIPTIONAL REGULATORY PROTEIN"/>
    <property type="match status" value="1"/>
</dbReference>
<dbReference type="InterPro" id="IPR009057">
    <property type="entry name" value="Homeodomain-like_sf"/>
</dbReference>
<organism evidence="5 6">
    <name type="scientific">Methyloligella solikamskensis</name>
    <dbReference type="NCBI Taxonomy" id="1177756"/>
    <lineage>
        <taxon>Bacteria</taxon>
        <taxon>Pseudomonadati</taxon>
        <taxon>Pseudomonadota</taxon>
        <taxon>Alphaproteobacteria</taxon>
        <taxon>Hyphomicrobiales</taxon>
        <taxon>Hyphomicrobiaceae</taxon>
        <taxon>Methyloligella</taxon>
    </lineage>
</organism>
<keyword evidence="1" id="KW-0805">Transcription regulation</keyword>
<reference evidence="6" key="1">
    <citation type="journal article" date="2019" name="Int. J. Syst. Evol. Microbiol.">
        <title>The Global Catalogue of Microorganisms (GCM) 10K type strain sequencing project: providing services to taxonomists for standard genome sequencing and annotation.</title>
        <authorList>
            <consortium name="The Broad Institute Genomics Platform"/>
            <consortium name="The Broad Institute Genome Sequencing Center for Infectious Disease"/>
            <person name="Wu L."/>
            <person name="Ma J."/>
        </authorList>
    </citation>
    <scope>NUCLEOTIDE SEQUENCE [LARGE SCALE GENOMIC DNA]</scope>
    <source>
        <strain evidence="6">CCUG 61697</strain>
    </source>
</reference>
<dbReference type="SUPFAM" id="SSF46689">
    <property type="entry name" value="Homeodomain-like"/>
    <property type="match status" value="1"/>
</dbReference>
<dbReference type="Gene3D" id="1.10.10.60">
    <property type="entry name" value="Homeodomain-like"/>
    <property type="match status" value="1"/>
</dbReference>
<evidence type="ECO:0000256" key="3">
    <source>
        <dbReference type="ARBA" id="ARBA00023163"/>
    </source>
</evidence>
<dbReference type="EMBL" id="JBHTJO010000001">
    <property type="protein sequence ID" value="MFD0986286.1"/>
    <property type="molecule type" value="Genomic_DNA"/>
</dbReference>
<sequence length="323" mass="35193">MKIVVLAAEGCLPSAFVGLVDVLTLAQWATADRSARAFEVLSASIDGAAITDGRGGRIEVDRGLSEIEVCDAVIIPGFLPDSTRRPPSMAGLAPAAAWLRSRHACGTLVCGSCSGVFLLAEAGLLNSRRCTTTWWLHDEFKRRYPRTRSIWASPLIEEDRVVSAGGPLSWIDLALHVVQRLCGSEAARLAADFAVIDTAPSSGAAYMPIGYLTRTGPLLTEAERIVRHAGPEWIGAGELARRLALSERTFHRRLKDATGESPKRFIDRVRMEMARTLLESGSQPIKDISLSVGYEDESSFRRTFKRLVGTTPAAYRDAARRRS</sequence>